<dbReference type="CDD" id="cd00851">
    <property type="entry name" value="MTH1175"/>
    <property type="match status" value="1"/>
</dbReference>
<dbReference type="EMBL" id="DSZN01000109">
    <property type="protein sequence ID" value="HGQ86132.1"/>
    <property type="molecule type" value="Genomic_DNA"/>
</dbReference>
<dbReference type="Pfam" id="PF02579">
    <property type="entry name" value="Nitro_FeMo-Co"/>
    <property type="match status" value="1"/>
</dbReference>
<dbReference type="InterPro" id="IPR033913">
    <property type="entry name" value="MTH1175_dom"/>
</dbReference>
<feature type="domain" description="Dinitrogenase iron-molybdenum cofactor biosynthesis" evidence="1">
    <location>
        <begin position="9"/>
        <end position="100"/>
    </location>
</feature>
<dbReference type="PANTHER" id="PTHR42983:SF1">
    <property type="entry name" value="IRON-MOLYBDENUM PROTEIN"/>
    <property type="match status" value="1"/>
</dbReference>
<dbReference type="AlphaFoldDB" id="A0A7C4JRJ1"/>
<protein>
    <submittedName>
        <fullName evidence="2">Dinitrogenase iron-molybdenum cofactor</fullName>
    </submittedName>
</protein>
<evidence type="ECO:0000313" key="2">
    <source>
        <dbReference type="EMBL" id="HGQ86132.1"/>
    </source>
</evidence>
<dbReference type="InterPro" id="IPR003731">
    <property type="entry name" value="Di-Nase_FeMo-co_biosynth"/>
</dbReference>
<gene>
    <name evidence="2" type="ORF">ENT66_07535</name>
</gene>
<dbReference type="Gene3D" id="3.30.420.130">
    <property type="entry name" value="Dinitrogenase iron-molybdenum cofactor biosynthesis domain"/>
    <property type="match status" value="1"/>
</dbReference>
<dbReference type="SUPFAM" id="SSF53146">
    <property type="entry name" value="Nitrogenase accessory factor-like"/>
    <property type="match status" value="1"/>
</dbReference>
<sequence length="119" mass="12901">MRVAIATEGDFVAQHFGKCPGFTIVDIENGKITSKNFVENPSYKLHQPGAVPMFLKNQNVDYVIAGGMGPKAIMMLESFGIKVFVGVTGKIEEVIEAFIKGSLTTGESLCEHGEHSCQH</sequence>
<evidence type="ECO:0000259" key="1">
    <source>
        <dbReference type="Pfam" id="PF02579"/>
    </source>
</evidence>
<dbReference type="PANTHER" id="PTHR42983">
    <property type="entry name" value="DINITROGENASE IRON-MOLYBDENUM COFACTOR PROTEIN-RELATED"/>
    <property type="match status" value="1"/>
</dbReference>
<dbReference type="InterPro" id="IPR036105">
    <property type="entry name" value="DiNase_FeMo-co_biosyn_sf"/>
</dbReference>
<accession>A0A7C4JRJ1</accession>
<comment type="caution">
    <text evidence="2">The sequence shown here is derived from an EMBL/GenBank/DDBJ whole genome shotgun (WGS) entry which is preliminary data.</text>
</comment>
<reference evidence="2" key="1">
    <citation type="journal article" date="2020" name="mSystems">
        <title>Genome- and Community-Level Interaction Insights into Carbon Utilization and Element Cycling Functions of Hydrothermarchaeota in Hydrothermal Sediment.</title>
        <authorList>
            <person name="Zhou Z."/>
            <person name="Liu Y."/>
            <person name="Xu W."/>
            <person name="Pan J."/>
            <person name="Luo Z.H."/>
            <person name="Li M."/>
        </authorList>
    </citation>
    <scope>NUCLEOTIDE SEQUENCE [LARGE SCALE GENOMIC DNA]</scope>
    <source>
        <strain evidence="2">SpSt-6</strain>
    </source>
</reference>
<proteinExistence type="predicted"/>
<name>A0A7C4JRJ1_9BACT</name>
<organism evidence="2">
    <name type="scientific">Thermodesulfobacterium geofontis</name>
    <dbReference type="NCBI Taxonomy" id="1295609"/>
    <lineage>
        <taxon>Bacteria</taxon>
        <taxon>Pseudomonadati</taxon>
        <taxon>Thermodesulfobacteriota</taxon>
        <taxon>Thermodesulfobacteria</taxon>
        <taxon>Thermodesulfobacteriales</taxon>
        <taxon>Thermodesulfobacteriaceae</taxon>
        <taxon>Thermodesulfobacterium</taxon>
    </lineage>
</organism>